<keyword evidence="9" id="KW-1185">Reference proteome</keyword>
<dbReference type="EMBL" id="GGMS01005084">
    <property type="protein sequence ID" value="MBY74287.1"/>
    <property type="molecule type" value="Transcribed_RNA"/>
</dbReference>
<keyword evidence="6" id="KW-0539">Nucleus</keyword>
<proteinExistence type="predicted"/>
<protein>
    <submittedName>
        <fullName evidence="8 10">Ester hydrolase</fullName>
    </submittedName>
</protein>
<comment type="subunit">
    <text evidence="2">Monomer.</text>
</comment>
<reference evidence="8" key="1">
    <citation type="submission" date="2018-04" db="EMBL/GenBank/DDBJ databases">
        <title>Transcriptome assembly of Sipha flava.</title>
        <authorList>
            <person name="Scully E.D."/>
            <person name="Geib S.M."/>
            <person name="Palmer N.A."/>
            <person name="Koch K."/>
            <person name="Bradshaw J."/>
            <person name="Heng-Moss T."/>
            <person name="Sarath G."/>
        </authorList>
    </citation>
    <scope>NUCLEOTIDE SEQUENCE</scope>
</reference>
<dbReference type="OrthoDB" id="5119241at2759"/>
<dbReference type="GO" id="GO:0008270">
    <property type="term" value="F:zinc ion binding"/>
    <property type="evidence" value="ECO:0007669"/>
    <property type="project" value="TreeGrafter"/>
</dbReference>
<evidence type="ECO:0000256" key="1">
    <source>
        <dbReference type="ARBA" id="ARBA00004123"/>
    </source>
</evidence>
<keyword evidence="3" id="KW-0479">Metal-binding</keyword>
<dbReference type="Pfam" id="PF08925">
    <property type="entry name" value="DUF1907"/>
    <property type="match status" value="1"/>
</dbReference>
<accession>A0A2S2Q981</accession>
<dbReference type="SMART" id="SM01168">
    <property type="entry name" value="DUF1907"/>
    <property type="match status" value="1"/>
</dbReference>
<organism evidence="8">
    <name type="scientific">Sipha flava</name>
    <name type="common">yellow sugarcane aphid</name>
    <dbReference type="NCBI Taxonomy" id="143950"/>
    <lineage>
        <taxon>Eukaryota</taxon>
        <taxon>Metazoa</taxon>
        <taxon>Ecdysozoa</taxon>
        <taxon>Arthropoda</taxon>
        <taxon>Hexapoda</taxon>
        <taxon>Insecta</taxon>
        <taxon>Pterygota</taxon>
        <taxon>Neoptera</taxon>
        <taxon>Paraneoptera</taxon>
        <taxon>Hemiptera</taxon>
        <taxon>Sternorrhyncha</taxon>
        <taxon>Aphidomorpha</taxon>
        <taxon>Aphidoidea</taxon>
        <taxon>Aphididae</taxon>
        <taxon>Sipha</taxon>
    </lineage>
</organism>
<dbReference type="AlphaFoldDB" id="A0A2S2Q981"/>
<sequence length="325" mass="36473">MAATVSGSLDINELPISRRELTKISFENIIEAISPELSKIFELVSVEVIQCPNLTQPPFYLAAEGLSGNETAMQFGGLPYVMPFGKKEKLYDMKDIMKITGFDPLFVVGAGAGPWPYANICSEFIGNLRMTSNNSVNNRSHIYTIDPKNDQLVHEELPQNETRFSHMAHFFTSNGFRGEVLKIVCEKRIDSVDFVTSIRLALKKYFGNETVVLGGVILIENGKVKVHVCPDYSKTPLDSEKKLKDWLKIYDLPTPLVCLGYVASHDAGLDMMPLQHFHVFSDHGSGGHYMNDVEPATIKYTAYFNIAKNFIRVDQPEAPFSFENF</sequence>
<evidence type="ECO:0000256" key="6">
    <source>
        <dbReference type="ARBA" id="ARBA00023242"/>
    </source>
</evidence>
<evidence type="ECO:0000256" key="5">
    <source>
        <dbReference type="ARBA" id="ARBA00022833"/>
    </source>
</evidence>
<comment type="subcellular location">
    <subcellularLocation>
        <location evidence="1">Nucleus</location>
    </subcellularLocation>
</comment>
<reference evidence="10" key="2">
    <citation type="submission" date="2025-04" db="UniProtKB">
        <authorList>
            <consortium name="RefSeq"/>
        </authorList>
    </citation>
    <scope>IDENTIFICATION</scope>
    <source>
        <tissue evidence="10">Whole body</tissue>
    </source>
</reference>
<keyword evidence="4 8" id="KW-0378">Hydrolase</keyword>
<evidence type="ECO:0000256" key="4">
    <source>
        <dbReference type="ARBA" id="ARBA00022801"/>
    </source>
</evidence>
<keyword evidence="5" id="KW-0862">Zinc</keyword>
<dbReference type="SUPFAM" id="SSF117856">
    <property type="entry name" value="AF0104/ALDC/Ptd012-like"/>
    <property type="match status" value="1"/>
</dbReference>
<dbReference type="CDD" id="cd17298">
    <property type="entry name" value="DUF1907"/>
    <property type="match status" value="1"/>
</dbReference>
<dbReference type="GO" id="GO:0005634">
    <property type="term" value="C:nucleus"/>
    <property type="evidence" value="ECO:0007669"/>
    <property type="project" value="UniProtKB-SubCell"/>
</dbReference>
<gene>
    <name evidence="8" type="primary">CK054_1</name>
    <name evidence="10" type="synonym">LOC112691172</name>
    <name evidence="8" type="ORF">g.57798</name>
</gene>
<feature type="domain" description="DUF1907" evidence="7">
    <location>
        <begin position="32"/>
        <end position="313"/>
    </location>
</feature>
<dbReference type="Proteomes" id="UP000694846">
    <property type="component" value="Unplaced"/>
</dbReference>
<dbReference type="RefSeq" id="XP_025421115.1">
    <property type="nucleotide sequence ID" value="XM_025565330.1"/>
</dbReference>
<evidence type="ECO:0000256" key="3">
    <source>
        <dbReference type="ARBA" id="ARBA00022723"/>
    </source>
</evidence>
<evidence type="ECO:0000256" key="2">
    <source>
        <dbReference type="ARBA" id="ARBA00011245"/>
    </source>
</evidence>
<dbReference type="PANTHER" id="PTHR13204">
    <property type="entry name" value="PTD012 PROTEIN"/>
    <property type="match status" value="1"/>
</dbReference>
<dbReference type="InterPro" id="IPR015021">
    <property type="entry name" value="C11orf54_DUF1907"/>
</dbReference>
<name>A0A2S2Q981_9HEMI</name>
<dbReference type="GO" id="GO:0016788">
    <property type="term" value="F:hydrolase activity, acting on ester bonds"/>
    <property type="evidence" value="ECO:0007669"/>
    <property type="project" value="TreeGrafter"/>
</dbReference>
<evidence type="ECO:0000313" key="9">
    <source>
        <dbReference type="Proteomes" id="UP000694846"/>
    </source>
</evidence>
<evidence type="ECO:0000259" key="7">
    <source>
        <dbReference type="SMART" id="SM01168"/>
    </source>
</evidence>
<dbReference type="PANTHER" id="PTHR13204:SF1">
    <property type="entry name" value="ESTER HYDROLASE C11ORF54"/>
    <property type="match status" value="1"/>
</dbReference>
<evidence type="ECO:0000313" key="10">
    <source>
        <dbReference type="RefSeq" id="XP_025421115.1"/>
    </source>
</evidence>
<evidence type="ECO:0000313" key="8">
    <source>
        <dbReference type="EMBL" id="MBY74287.1"/>
    </source>
</evidence>